<dbReference type="GeneID" id="13828413"/>
<protein>
    <submittedName>
        <fullName evidence="1">Uncharacterized protein</fullName>
    </submittedName>
</protein>
<evidence type="ECO:0000313" key="2">
    <source>
        <dbReference type="Proteomes" id="UP000007863"/>
    </source>
</evidence>
<reference evidence="1 2" key="1">
    <citation type="journal article" date="2012" name="J. Virol.">
        <title>Complete Genome Sequence of Bacillus cereus Bacteriophage BCP78.</title>
        <authorList>
            <person name="Lee J.H."/>
            <person name="Shin H."/>
            <person name="Son B."/>
            <person name="Ryu S."/>
        </authorList>
    </citation>
    <scope>NUCLEOTIDE SEQUENCE [LARGE SCALE GENOMIC DNA]</scope>
</reference>
<proteinExistence type="predicted"/>
<accession>G9J1T8</accession>
<dbReference type="OrthoDB" id="38488at10239"/>
<dbReference type="RefSeq" id="YP_006907973.1">
    <property type="nucleotide sequence ID" value="NC_018860.1"/>
</dbReference>
<sequence>MEPKELSKRALESVYWRAMENTAKGLGDQYILKYMKSIEDSVHAVMKKQKERKDNEPR</sequence>
<name>G9J1T8_9CAUD</name>
<gene>
    <name evidence="1" type="ORF">BCP78_0138</name>
</gene>
<evidence type="ECO:0000313" key="1">
    <source>
        <dbReference type="EMBL" id="AEW47145.1"/>
    </source>
</evidence>
<dbReference type="KEGG" id="vg:13828413"/>
<organism evidence="1 2">
    <name type="scientific">Bacillus phage BCP78</name>
    <dbReference type="NCBI Taxonomy" id="1126950"/>
    <lineage>
        <taxon>Viruses</taxon>
        <taxon>Duplodnaviria</taxon>
        <taxon>Heunggongvirae</taxon>
        <taxon>Uroviricota</taxon>
        <taxon>Caudoviricetes</taxon>
        <taxon>Herelleviridae</taxon>
        <taxon>Bastillevirinae</taxon>
        <taxon>Tsarbombavirus</taxon>
        <taxon>Tsarbombavirus BCP78</taxon>
    </lineage>
</organism>
<keyword evidence="2" id="KW-1185">Reference proteome</keyword>
<dbReference type="EMBL" id="JN797797">
    <property type="protein sequence ID" value="AEW47145.1"/>
    <property type="molecule type" value="Genomic_DNA"/>
</dbReference>
<dbReference type="Proteomes" id="UP000007863">
    <property type="component" value="Segment"/>
</dbReference>